<dbReference type="InterPro" id="IPR011050">
    <property type="entry name" value="Pectin_lyase_fold/virulence"/>
</dbReference>
<proteinExistence type="predicted"/>
<feature type="domain" description="LysM" evidence="7">
    <location>
        <begin position="1173"/>
        <end position="1219"/>
    </location>
</feature>
<evidence type="ECO:0000313" key="8">
    <source>
        <dbReference type="EMBL" id="KAF7183509.1"/>
    </source>
</evidence>
<comment type="caution">
    <text evidence="8">The sequence shown here is derived from an EMBL/GenBank/DDBJ whole genome shotgun (WGS) entry which is preliminary data.</text>
</comment>
<keyword evidence="3" id="KW-0147">Chitin-binding</keyword>
<evidence type="ECO:0000256" key="2">
    <source>
        <dbReference type="ARBA" id="ARBA00022525"/>
    </source>
</evidence>
<dbReference type="Gene3D" id="2.160.20.10">
    <property type="entry name" value="Single-stranded right-handed beta-helix, Pectin lyase-like"/>
    <property type="match status" value="2"/>
</dbReference>
<evidence type="ECO:0000256" key="5">
    <source>
        <dbReference type="ARBA" id="ARBA00023026"/>
    </source>
</evidence>
<evidence type="ECO:0000259" key="7">
    <source>
        <dbReference type="PROSITE" id="PS51782"/>
    </source>
</evidence>
<feature type="domain" description="LysM" evidence="7">
    <location>
        <begin position="1333"/>
        <end position="1381"/>
    </location>
</feature>
<evidence type="ECO:0000256" key="3">
    <source>
        <dbReference type="ARBA" id="ARBA00022669"/>
    </source>
</evidence>
<dbReference type="Pfam" id="PF12708">
    <property type="entry name" value="Pect-lyase_RHGA_epim"/>
    <property type="match status" value="2"/>
</dbReference>
<dbReference type="InterPro" id="IPR012334">
    <property type="entry name" value="Pectin_lyas_fold"/>
</dbReference>
<dbReference type="SUPFAM" id="SSF51126">
    <property type="entry name" value="Pectin lyase-like"/>
    <property type="match status" value="2"/>
</dbReference>
<dbReference type="PROSITE" id="PS51782">
    <property type="entry name" value="LYSM"/>
    <property type="match status" value="2"/>
</dbReference>
<keyword evidence="4 6" id="KW-0732">Signal</keyword>
<evidence type="ECO:0000313" key="9">
    <source>
        <dbReference type="Proteomes" id="UP000641853"/>
    </source>
</evidence>
<comment type="subcellular location">
    <subcellularLocation>
        <location evidence="1">Secreted</location>
    </subcellularLocation>
</comment>
<dbReference type="GO" id="GO:0005576">
    <property type="term" value="C:extracellular region"/>
    <property type="evidence" value="ECO:0007669"/>
    <property type="project" value="UniProtKB-SubCell"/>
</dbReference>
<dbReference type="InterPro" id="IPR052210">
    <property type="entry name" value="LysM1-like"/>
</dbReference>
<evidence type="ECO:0000256" key="1">
    <source>
        <dbReference type="ARBA" id="ARBA00004613"/>
    </source>
</evidence>
<dbReference type="InterPro" id="IPR018392">
    <property type="entry name" value="LysM"/>
</dbReference>
<dbReference type="EMBL" id="JACBAG010001718">
    <property type="protein sequence ID" value="KAF7183509.1"/>
    <property type="molecule type" value="Genomic_DNA"/>
</dbReference>
<sequence length="1394" mass="152013">MERWHSMSRSLSLAILLFLFIGTHVSVVASQHAHHSHHQLHHRGREIENAQNSALKTVEEALEALRIANKLRVENSQFNKYEFSTAAPAHPQSEAVPLLDYVDPAKNASFSKLSRRQIANQSAPADSGSRYGYTLSPEVIQAAKEVAESQPPASWEVDYAAIAAQIRAKYNQGNNDTNSMIQKLVRPNGLLEYTSFDQPNGLQQPFEDTLTKRATSSYWMATMEQNGASPYAPAGYKVWRNVMDYGAKGDGVTDDTAAINRAISDGGRCGAGCRSSTIFPAVVWFPSGTYLVSSSIIQYYNTQLLGDPTNVPTILAASSFVGLGVITSDVYMGETEEWYLNTNNFLRSIRNFKIDITRTDRSAYVCAIHWQVAQGTSLENIEFYMLQNVEGNTQQGIYMENGSGGFLADLTFVGGNFGAYFGNQQFTTSHLVFVNCKTALQIHWDWAWTMQDVIVESCGTGLVVTGGAGGSLSTGQSLGSLVLVDAIIANTPNGIVTSLYAENSTSLLLQNVGFFNVQNAVTDTVLSKVLLAGGNEVRIDNWGFGRVTDSNGTSFFANAENIPVMNRTQSLLSSELAYVKPNFYTRRRPKYTNVGTSQIINLKTAGARGDGQTDDTSVLNSIFAAAANMSAIVFIPHGIYVITDTVKIPVGSRIIGQAWPQIMAKGSKFADPSATRAAVQVGLPGDSGVVEIQDLLFTVSGNTAGAILVQWNVHEAAKGSVGLWDSHFRVGGAQGSSLQAAQCPKNGGINTNCIAASALLHITAKSSVYMENVWMWVADHDLDSPEEVQIDIFSGRGVLIESQGPSWLYGTAAEHNVLYQYQLSNASNIVMGMIQTESPYFQSHPGAPLPIMTGNLPNDPTFTNCSAESATCAVSWAVRMVNSSTVYMLGAGLYSWFSRYSQDCLATENCQDKAFEVVQSYDLWIYNLVTKAIVEMVSPLNEVPTLAKNNKNGFMSSILAWLKGSQDTTGQKKFPGFTIYEPDDLSSSFSDECVAALTATIDCVDYVFSFYEPAYRGALGDDSLTEAVCDQGCGVSLAAWFNNVQKNCPGYKLFNGPVDRFGGNMWAGWNETCYKDPTTGHYCNANTQYELDIIESFTTVATVEDMPHDELCSYCYVTKLKMMQSSQYSYYNELFQHNLETVTSKCAISANTTIPPPLTIVEPEEEPLCLSDNIYYTKEGDTCTSIALDYSVSSAALYMGNQDLIRNCQRVAVGQKLCLPLSCEHTYVLQPNDTCRSIEQVNAKIMFDSSTRMITPLRQLNPWIDAYCTNLQDTAWAYGSVLCLSPQLGAFNISDPVVTSRNPYAQSTGYGDYLVDPPENTTVAAGTTRRCGRWHVAAENESCAGICMQDGITSSLFLAVNPSLNLTACDERLVPGVAYCTGPMGGWNYTVGSS</sequence>
<protein>
    <recommendedName>
        <fullName evidence="7">LysM domain-containing protein</fullName>
    </recommendedName>
</protein>
<evidence type="ECO:0000256" key="4">
    <source>
        <dbReference type="ARBA" id="ARBA00022729"/>
    </source>
</evidence>
<evidence type="ECO:0000256" key="6">
    <source>
        <dbReference type="SAM" id="SignalP"/>
    </source>
</evidence>
<dbReference type="GO" id="GO:0008061">
    <property type="term" value="F:chitin binding"/>
    <property type="evidence" value="ECO:0007669"/>
    <property type="project" value="UniProtKB-KW"/>
</dbReference>
<name>A0A8H6VCU7_9EURO</name>
<gene>
    <name evidence="8" type="ORF">CNMCM7691_003788</name>
</gene>
<dbReference type="FunFam" id="2.160.20.10:FF:000049">
    <property type="entry name" value="Putative exo-beta-1,3-glucanase"/>
    <property type="match status" value="1"/>
</dbReference>
<keyword evidence="5" id="KW-0843">Virulence</keyword>
<dbReference type="InterPro" id="IPR036779">
    <property type="entry name" value="LysM_dom_sf"/>
</dbReference>
<organism evidence="8 9">
    <name type="scientific">Aspergillus felis</name>
    <dbReference type="NCBI Taxonomy" id="1287682"/>
    <lineage>
        <taxon>Eukaryota</taxon>
        <taxon>Fungi</taxon>
        <taxon>Dikarya</taxon>
        <taxon>Ascomycota</taxon>
        <taxon>Pezizomycotina</taxon>
        <taxon>Eurotiomycetes</taxon>
        <taxon>Eurotiomycetidae</taxon>
        <taxon>Eurotiales</taxon>
        <taxon>Aspergillaceae</taxon>
        <taxon>Aspergillus</taxon>
        <taxon>Aspergillus subgen. Fumigati</taxon>
    </lineage>
</organism>
<dbReference type="Gene3D" id="3.10.350.10">
    <property type="entry name" value="LysM domain"/>
    <property type="match status" value="3"/>
</dbReference>
<keyword evidence="2" id="KW-0964">Secreted</keyword>
<feature type="chain" id="PRO_5034921665" description="LysM domain-containing protein" evidence="6">
    <location>
        <begin position="30"/>
        <end position="1394"/>
    </location>
</feature>
<dbReference type="CDD" id="cd00118">
    <property type="entry name" value="LysM"/>
    <property type="match status" value="1"/>
</dbReference>
<reference evidence="8" key="1">
    <citation type="submission" date="2020-06" db="EMBL/GenBank/DDBJ databases">
        <title>Draft genome sequences of strains closely related to Aspergillus parafelis and Aspergillus hiratsukae.</title>
        <authorList>
            <person name="Dos Santos R.A.C."/>
            <person name="Rivero-Menendez O."/>
            <person name="Steenwyk J.L."/>
            <person name="Mead M.E."/>
            <person name="Goldman G.H."/>
            <person name="Alastruey-Izquierdo A."/>
            <person name="Rokas A."/>
        </authorList>
    </citation>
    <scope>NUCLEOTIDE SEQUENCE</scope>
    <source>
        <strain evidence="8">CNM-CM7691</strain>
    </source>
</reference>
<dbReference type="CDD" id="cd23668">
    <property type="entry name" value="GH55_beta13glucanase-like"/>
    <property type="match status" value="1"/>
</dbReference>
<dbReference type="SMART" id="SM00257">
    <property type="entry name" value="LysM"/>
    <property type="match status" value="1"/>
</dbReference>
<dbReference type="Proteomes" id="UP000641853">
    <property type="component" value="Unassembled WGS sequence"/>
</dbReference>
<accession>A0A8H6VCU7</accession>
<dbReference type="SUPFAM" id="SSF54106">
    <property type="entry name" value="LysM domain"/>
    <property type="match status" value="1"/>
</dbReference>
<dbReference type="Pfam" id="PF01476">
    <property type="entry name" value="LysM"/>
    <property type="match status" value="1"/>
</dbReference>
<feature type="signal peptide" evidence="6">
    <location>
        <begin position="1"/>
        <end position="29"/>
    </location>
</feature>
<dbReference type="PANTHER" id="PTHR34997">
    <property type="entry name" value="AM15"/>
    <property type="match status" value="1"/>
</dbReference>
<keyword evidence="9" id="KW-1185">Reference proteome</keyword>
<dbReference type="InterPro" id="IPR024535">
    <property type="entry name" value="RHGA/B-epi-like_pectate_lyase"/>
</dbReference>
<dbReference type="PANTHER" id="PTHR34997:SF16">
    <property type="entry name" value="LYSM DOMAIN-CONTAINING PROTEIN"/>
    <property type="match status" value="1"/>
</dbReference>